<dbReference type="Pfam" id="PF06445">
    <property type="entry name" value="GyrI-like"/>
    <property type="match status" value="1"/>
</dbReference>
<dbReference type="AlphaFoldDB" id="A0A3A5MBU1"/>
<dbReference type="InterPro" id="IPR011256">
    <property type="entry name" value="Reg_factor_effector_dom_sf"/>
</dbReference>
<reference evidence="2 3" key="1">
    <citation type="submission" date="2018-09" db="EMBL/GenBank/DDBJ databases">
        <title>Novel species of Cryobacterium.</title>
        <authorList>
            <person name="Liu Q."/>
            <person name="Xin Y.-H."/>
        </authorList>
    </citation>
    <scope>NUCLEOTIDE SEQUENCE [LARGE SCALE GENOMIC DNA]</scope>
    <source>
        <strain evidence="2 3">Hh39</strain>
    </source>
</reference>
<feature type="domain" description="GyrI-like small molecule binding" evidence="1">
    <location>
        <begin position="20"/>
        <end position="197"/>
    </location>
</feature>
<dbReference type="RefSeq" id="WP_119976773.1">
    <property type="nucleotide sequence ID" value="NZ_JBHSQA010000002.1"/>
</dbReference>
<dbReference type="EMBL" id="QZVS01000097">
    <property type="protein sequence ID" value="RJT84779.1"/>
    <property type="molecule type" value="Genomic_DNA"/>
</dbReference>
<comment type="caution">
    <text evidence="2">The sequence shown here is derived from an EMBL/GenBank/DDBJ whole genome shotgun (WGS) entry which is preliminary data.</text>
</comment>
<proteinExistence type="predicted"/>
<dbReference type="Proteomes" id="UP000272015">
    <property type="component" value="Unassembled WGS sequence"/>
</dbReference>
<dbReference type="InterPro" id="IPR029442">
    <property type="entry name" value="GyrI-like"/>
</dbReference>
<evidence type="ECO:0000259" key="1">
    <source>
        <dbReference type="Pfam" id="PF06445"/>
    </source>
</evidence>
<accession>A0A3A5MBU1</accession>
<sequence length="221" mass="25031">MKVDFKKQIATYTAPKGRFEVVSVPATRFLMLDGHGDPNTSQAWADALTTIYPMAYALKFLSKNELGRDYTVMPLEALWWSEDMDSFTAARDKSRWDWTAMIMVPDWFSGEHIEAMRRAVEKKGGAPALNALRVDTLDEGLVVQTLHIGAYDDEGPVLEAMHNDFIPSQSLRMTGKHHEIYLSDARRTAPEKLRTILRQPVLRTGENESMGDTEDVRIALE</sequence>
<evidence type="ECO:0000313" key="2">
    <source>
        <dbReference type="EMBL" id="RJT84779.1"/>
    </source>
</evidence>
<dbReference type="InterPro" id="IPR008319">
    <property type="entry name" value="GyrI-like_CCH_Lin2189-like"/>
</dbReference>
<gene>
    <name evidence="2" type="ORF">D6T64_21795</name>
</gene>
<dbReference type="Gene3D" id="3.20.80.10">
    <property type="entry name" value="Regulatory factor, effector binding domain"/>
    <property type="match status" value="1"/>
</dbReference>
<dbReference type="PIRSF" id="PIRSF031644">
    <property type="entry name" value="UCP031644"/>
    <property type="match status" value="1"/>
</dbReference>
<evidence type="ECO:0000313" key="3">
    <source>
        <dbReference type="Proteomes" id="UP000272015"/>
    </source>
</evidence>
<organism evidence="2 3">
    <name type="scientific">Cryobacterium melibiosiphilum</name>
    <dbReference type="NCBI Taxonomy" id="995039"/>
    <lineage>
        <taxon>Bacteria</taxon>
        <taxon>Bacillati</taxon>
        <taxon>Actinomycetota</taxon>
        <taxon>Actinomycetes</taxon>
        <taxon>Micrococcales</taxon>
        <taxon>Microbacteriaceae</taxon>
        <taxon>Cryobacterium</taxon>
    </lineage>
</organism>
<protein>
    <recommendedName>
        <fullName evidence="1">GyrI-like small molecule binding domain-containing protein</fullName>
    </recommendedName>
</protein>
<dbReference type="OrthoDB" id="4772335at2"/>
<dbReference type="SUPFAM" id="SSF55136">
    <property type="entry name" value="Probable bacterial effector-binding domain"/>
    <property type="match status" value="1"/>
</dbReference>
<keyword evidence="3" id="KW-1185">Reference proteome</keyword>
<name>A0A3A5MBU1_9MICO</name>